<name>A0A367M1G6_PSEAI</name>
<dbReference type="PANTHER" id="PTHR43172:SF1">
    <property type="entry name" value="ADENYLOSUCCINATE LYASE"/>
    <property type="match status" value="1"/>
</dbReference>
<dbReference type="SUPFAM" id="SSF48557">
    <property type="entry name" value="L-aspartase-like"/>
    <property type="match status" value="1"/>
</dbReference>
<comment type="caution">
    <text evidence="3">The sequence shown here is derived from an EMBL/GenBank/DDBJ whole genome shotgun (WGS) entry which is preliminary data.</text>
</comment>
<dbReference type="PANTHER" id="PTHR43172">
    <property type="entry name" value="ADENYLOSUCCINATE LYASE"/>
    <property type="match status" value="1"/>
</dbReference>
<keyword evidence="1 3" id="KW-0456">Lyase</keyword>
<evidence type="ECO:0000313" key="3">
    <source>
        <dbReference type="EMBL" id="RCI71162.1"/>
    </source>
</evidence>
<dbReference type="EMBL" id="QORE01001569">
    <property type="protein sequence ID" value="RCI71162.1"/>
    <property type="molecule type" value="Genomic_DNA"/>
</dbReference>
<evidence type="ECO:0000256" key="1">
    <source>
        <dbReference type="ARBA" id="ARBA00023239"/>
    </source>
</evidence>
<dbReference type="InterPro" id="IPR019468">
    <property type="entry name" value="AdenyloSucc_lyase_C"/>
</dbReference>
<gene>
    <name evidence="3" type="ORF">DT376_30620</name>
</gene>
<evidence type="ECO:0000259" key="2">
    <source>
        <dbReference type="SMART" id="SM00998"/>
    </source>
</evidence>
<accession>A0A367M1G6</accession>
<feature type="domain" description="Adenylosuccinate lyase C-terminal" evidence="2">
    <location>
        <begin position="28"/>
        <end position="107"/>
    </location>
</feature>
<evidence type="ECO:0000313" key="4">
    <source>
        <dbReference type="Proteomes" id="UP000253594"/>
    </source>
</evidence>
<feature type="non-terminal residue" evidence="3">
    <location>
        <position position="1"/>
    </location>
</feature>
<protein>
    <submittedName>
        <fullName evidence="3">Adenylosuccinate lyase family protein</fullName>
    </submittedName>
</protein>
<dbReference type="GO" id="GO:0004018">
    <property type="term" value="F:N6-(1,2-dicarboxyethyl)AMP AMP-lyase (fumarate-forming) activity"/>
    <property type="evidence" value="ECO:0007669"/>
    <property type="project" value="TreeGrafter"/>
</dbReference>
<sequence>MALSLLTDTIDGLTVHDETMARTANAYSDAICTEAFVFEMAKQLGKSSAYEIIFEITQACQRKRIPMRQALESDPRVGAVMPKETLARLFEPRTHLGMAGTIVDKVLDKVASHH</sequence>
<dbReference type="Pfam" id="PF10397">
    <property type="entry name" value="ADSL_C"/>
    <property type="match status" value="1"/>
</dbReference>
<dbReference type="Proteomes" id="UP000253594">
    <property type="component" value="Unassembled WGS sequence"/>
</dbReference>
<proteinExistence type="predicted"/>
<dbReference type="GO" id="GO:0044208">
    <property type="term" value="P:'de novo' AMP biosynthetic process"/>
    <property type="evidence" value="ECO:0007669"/>
    <property type="project" value="TreeGrafter"/>
</dbReference>
<dbReference type="InterPro" id="IPR008948">
    <property type="entry name" value="L-Aspartase-like"/>
</dbReference>
<dbReference type="GO" id="GO:0005829">
    <property type="term" value="C:cytosol"/>
    <property type="evidence" value="ECO:0007669"/>
    <property type="project" value="TreeGrafter"/>
</dbReference>
<dbReference type="SMART" id="SM00998">
    <property type="entry name" value="ADSL_C"/>
    <property type="match status" value="1"/>
</dbReference>
<organism evidence="3 4">
    <name type="scientific">Pseudomonas aeruginosa</name>
    <dbReference type="NCBI Taxonomy" id="287"/>
    <lineage>
        <taxon>Bacteria</taxon>
        <taxon>Pseudomonadati</taxon>
        <taxon>Pseudomonadota</taxon>
        <taxon>Gammaproteobacteria</taxon>
        <taxon>Pseudomonadales</taxon>
        <taxon>Pseudomonadaceae</taxon>
        <taxon>Pseudomonas</taxon>
    </lineage>
</organism>
<dbReference type="GO" id="GO:0070626">
    <property type="term" value="F:(S)-2-(5-amino-1-(5-phospho-D-ribosyl)imidazole-4-carboxamido) succinate lyase (fumarate-forming) activity"/>
    <property type="evidence" value="ECO:0007669"/>
    <property type="project" value="TreeGrafter"/>
</dbReference>
<reference evidence="3 4" key="1">
    <citation type="submission" date="2018-07" db="EMBL/GenBank/DDBJ databases">
        <title>Mechanisms of high-level aminoglycoside resistance among Gram-negative pathogens in Brazil.</title>
        <authorList>
            <person name="Ballaben A.S."/>
            <person name="Darini A.L.C."/>
            <person name="Doi Y."/>
        </authorList>
    </citation>
    <scope>NUCLEOTIDE SEQUENCE [LARGE SCALE GENOMIC DNA]</scope>
    <source>
        <strain evidence="3 4">B2-305</strain>
    </source>
</reference>
<dbReference type="FunFam" id="1.10.40.30:FF:000013">
    <property type="entry name" value="Adenylosuccinate lyase"/>
    <property type="match status" value="1"/>
</dbReference>
<dbReference type="AlphaFoldDB" id="A0A367M1G6"/>
<dbReference type="Gene3D" id="1.10.40.30">
    <property type="entry name" value="Fumarase/aspartase (C-terminal domain)"/>
    <property type="match status" value="1"/>
</dbReference>